<comment type="caution">
    <text evidence="2">The sequence shown here is derived from an EMBL/GenBank/DDBJ whole genome shotgun (WGS) entry which is preliminary data.</text>
</comment>
<proteinExistence type="predicted"/>
<protein>
    <recommendedName>
        <fullName evidence="4">GOLD domain-containing protein</fullName>
    </recommendedName>
</protein>
<dbReference type="AlphaFoldDB" id="A0A2N3HMF3"/>
<keyword evidence="1" id="KW-1133">Transmembrane helix</keyword>
<evidence type="ECO:0000313" key="2">
    <source>
        <dbReference type="EMBL" id="PKQ46115.1"/>
    </source>
</evidence>
<feature type="transmembrane region" description="Helical" evidence="1">
    <location>
        <begin position="142"/>
        <end position="164"/>
    </location>
</feature>
<organism evidence="2 3">
    <name type="scientific">Confluentibacter flavum</name>
    <dbReference type="NCBI Taxonomy" id="1909700"/>
    <lineage>
        <taxon>Bacteria</taxon>
        <taxon>Pseudomonadati</taxon>
        <taxon>Bacteroidota</taxon>
        <taxon>Flavobacteriia</taxon>
        <taxon>Flavobacteriales</taxon>
        <taxon>Flavobacteriaceae</taxon>
        <taxon>Confluentibacter</taxon>
    </lineage>
</organism>
<dbReference type="Proteomes" id="UP000233435">
    <property type="component" value="Unassembled WGS sequence"/>
</dbReference>
<evidence type="ECO:0000256" key="1">
    <source>
        <dbReference type="SAM" id="Phobius"/>
    </source>
</evidence>
<dbReference type="EMBL" id="PJEO01000015">
    <property type="protein sequence ID" value="PKQ46115.1"/>
    <property type="molecule type" value="Genomic_DNA"/>
</dbReference>
<keyword evidence="3" id="KW-1185">Reference proteome</keyword>
<name>A0A2N3HMF3_9FLAO</name>
<accession>A0A2N3HMF3</accession>
<reference evidence="2 3" key="1">
    <citation type="submission" date="2017-12" db="EMBL/GenBank/DDBJ databases">
        <title>Confluentibacter flavum sp. nov., isolated from the saline lake.</title>
        <authorList>
            <person name="Yu L."/>
        </authorList>
    </citation>
    <scope>NUCLEOTIDE SEQUENCE [LARGE SCALE GENOMIC DNA]</scope>
    <source>
        <strain evidence="2 3">3B</strain>
    </source>
</reference>
<keyword evidence="1" id="KW-0472">Membrane</keyword>
<keyword evidence="1" id="KW-0812">Transmembrane</keyword>
<sequence>MFFFGMKTLIKKYRSRTIAELNFTENPSEIYIKKTGTYAVCIIGGGYANNKGDFDLHITNNGNKLDVLEKQMKFKFRHKGKLATEFYHFEIKNMGKYKFEFKNIADLEAKESMLLSKRMFQNTLSVNNVGIVIKETSSNTKFIIGLLMAVFGFNIAGLGIILAFNPQLYM</sequence>
<evidence type="ECO:0008006" key="4">
    <source>
        <dbReference type="Google" id="ProtNLM"/>
    </source>
</evidence>
<evidence type="ECO:0000313" key="3">
    <source>
        <dbReference type="Proteomes" id="UP000233435"/>
    </source>
</evidence>
<gene>
    <name evidence="2" type="ORF">CSW08_05060</name>
</gene>